<reference evidence="1 2" key="1">
    <citation type="submission" date="2019-01" db="EMBL/GenBank/DDBJ databases">
        <title>Sequencing of cultivated peanut Arachis hypogaea provides insights into genome evolution and oil improvement.</title>
        <authorList>
            <person name="Chen X."/>
        </authorList>
    </citation>
    <scope>NUCLEOTIDE SEQUENCE [LARGE SCALE GENOMIC DNA]</scope>
    <source>
        <strain evidence="2">cv. Fuhuasheng</strain>
        <tissue evidence="1">Leaves</tissue>
    </source>
</reference>
<keyword evidence="2" id="KW-1185">Reference proteome</keyword>
<name>A0A445CUV3_ARAHY</name>
<gene>
    <name evidence="1" type="ORF">Ahy_A06g030005</name>
</gene>
<evidence type="ECO:0000313" key="2">
    <source>
        <dbReference type="Proteomes" id="UP000289738"/>
    </source>
</evidence>
<evidence type="ECO:0000313" key="1">
    <source>
        <dbReference type="EMBL" id="RYR54702.1"/>
    </source>
</evidence>
<organism evidence="1 2">
    <name type="scientific">Arachis hypogaea</name>
    <name type="common">Peanut</name>
    <dbReference type="NCBI Taxonomy" id="3818"/>
    <lineage>
        <taxon>Eukaryota</taxon>
        <taxon>Viridiplantae</taxon>
        <taxon>Streptophyta</taxon>
        <taxon>Embryophyta</taxon>
        <taxon>Tracheophyta</taxon>
        <taxon>Spermatophyta</taxon>
        <taxon>Magnoliopsida</taxon>
        <taxon>eudicotyledons</taxon>
        <taxon>Gunneridae</taxon>
        <taxon>Pentapetalae</taxon>
        <taxon>rosids</taxon>
        <taxon>fabids</taxon>
        <taxon>Fabales</taxon>
        <taxon>Fabaceae</taxon>
        <taxon>Papilionoideae</taxon>
        <taxon>50 kb inversion clade</taxon>
        <taxon>dalbergioids sensu lato</taxon>
        <taxon>Dalbergieae</taxon>
        <taxon>Pterocarpus clade</taxon>
        <taxon>Arachis</taxon>
    </lineage>
</organism>
<proteinExistence type="predicted"/>
<comment type="caution">
    <text evidence="1">The sequence shown here is derived from an EMBL/GenBank/DDBJ whole genome shotgun (WGS) entry which is preliminary data.</text>
</comment>
<dbReference type="AlphaFoldDB" id="A0A445CUV3"/>
<dbReference type="Proteomes" id="UP000289738">
    <property type="component" value="Chromosome A06"/>
</dbReference>
<dbReference type="EMBL" id="SDMP01000006">
    <property type="protein sequence ID" value="RYR54702.1"/>
    <property type="molecule type" value="Genomic_DNA"/>
</dbReference>
<sequence length="73" mass="7789">MKHAEETLKSGGEDYNGSMGLGFVPIPSLYSVGKRKTFDSLLCKRGTLFSVVGNTGFEMFSSTSSAALPHITV</sequence>
<accession>A0A445CUV3</accession>
<protein>
    <submittedName>
        <fullName evidence="1">Uncharacterized protein</fullName>
    </submittedName>
</protein>